<evidence type="ECO:0000256" key="7">
    <source>
        <dbReference type="ARBA" id="ARBA00012927"/>
    </source>
</evidence>
<comment type="catalytic activity">
    <reaction evidence="1">
        <text>D-mannonate = 2-dehydro-3-deoxy-D-gluconate + H2O</text>
        <dbReference type="Rhea" id="RHEA:20097"/>
        <dbReference type="ChEBI" id="CHEBI:15377"/>
        <dbReference type="ChEBI" id="CHEBI:17767"/>
        <dbReference type="ChEBI" id="CHEBI:57990"/>
        <dbReference type="EC" id="4.2.1.8"/>
    </reaction>
</comment>
<comment type="cofactor">
    <cofactor evidence="3">
        <name>Fe(2+)</name>
        <dbReference type="ChEBI" id="CHEBI:29033"/>
    </cofactor>
</comment>
<dbReference type="InterPro" id="IPR036237">
    <property type="entry name" value="Xyl_isomerase-like_sf"/>
</dbReference>
<evidence type="ECO:0000256" key="5">
    <source>
        <dbReference type="ARBA" id="ARBA00004892"/>
    </source>
</evidence>
<evidence type="ECO:0000313" key="12">
    <source>
        <dbReference type="Proteomes" id="UP000015381"/>
    </source>
</evidence>
<dbReference type="GO" id="GO:0008927">
    <property type="term" value="F:mannonate dehydratase activity"/>
    <property type="evidence" value="ECO:0007669"/>
    <property type="project" value="UniProtKB-EC"/>
</dbReference>
<dbReference type="InterPro" id="IPR004628">
    <property type="entry name" value="Man_deHydtase"/>
</dbReference>
<keyword evidence="8" id="KW-0408">Iron</keyword>
<evidence type="ECO:0000256" key="4">
    <source>
        <dbReference type="ARBA" id="ARBA00002713"/>
    </source>
</evidence>
<dbReference type="AlphaFoldDB" id="S6D2G0"/>
<dbReference type="PANTHER" id="PTHR30387">
    <property type="entry name" value="MANNONATE DEHYDRATASE"/>
    <property type="match status" value="1"/>
</dbReference>
<dbReference type="PIRSF" id="PIRSF016049">
    <property type="entry name" value="Man_dehyd"/>
    <property type="match status" value="1"/>
</dbReference>
<dbReference type="Proteomes" id="UP000015381">
    <property type="component" value="Chromosome I"/>
</dbReference>
<dbReference type="Pfam" id="PF03786">
    <property type="entry name" value="UxuA"/>
    <property type="match status" value="2"/>
</dbReference>
<accession>S6D2G0</accession>
<comment type="pathway">
    <text evidence="5">Carbohydrate metabolism; pentose and glucuronate interconversion.</text>
</comment>
<gene>
    <name evidence="11" type="ORF">HTIA_1072</name>
</gene>
<evidence type="ECO:0000256" key="6">
    <source>
        <dbReference type="ARBA" id="ARBA00007389"/>
    </source>
</evidence>
<evidence type="ECO:0000313" key="11">
    <source>
        <dbReference type="EMBL" id="CCQ33210.1"/>
    </source>
</evidence>
<dbReference type="EMBL" id="HF571520">
    <property type="protein sequence ID" value="CCQ33210.1"/>
    <property type="molecule type" value="Genomic_DNA"/>
</dbReference>
<dbReference type="Gene3D" id="3.20.20.150">
    <property type="entry name" value="Divalent-metal-dependent TIM barrel enzymes"/>
    <property type="match status" value="1"/>
</dbReference>
<dbReference type="PATRIC" id="fig|1033806.12.peg.1064"/>
<name>S6D2G0_9EURY</name>
<evidence type="ECO:0000256" key="1">
    <source>
        <dbReference type="ARBA" id="ARBA00001794"/>
    </source>
</evidence>
<evidence type="ECO:0000256" key="3">
    <source>
        <dbReference type="ARBA" id="ARBA00001954"/>
    </source>
</evidence>
<organism evidence="11 12">
    <name type="scientific">Halorhabdus tiamatea SARL4B</name>
    <dbReference type="NCBI Taxonomy" id="1033806"/>
    <lineage>
        <taxon>Archaea</taxon>
        <taxon>Methanobacteriati</taxon>
        <taxon>Methanobacteriota</taxon>
        <taxon>Stenosarchaea group</taxon>
        <taxon>Halobacteria</taxon>
        <taxon>Halobacteriales</taxon>
        <taxon>Haloarculaceae</taxon>
        <taxon>Halorhabdus</taxon>
    </lineage>
</organism>
<evidence type="ECO:0000256" key="8">
    <source>
        <dbReference type="ARBA" id="ARBA00023004"/>
    </source>
</evidence>
<keyword evidence="12" id="KW-1185">Reference proteome</keyword>
<dbReference type="PANTHER" id="PTHR30387:SF2">
    <property type="entry name" value="MANNONATE DEHYDRATASE"/>
    <property type="match status" value="1"/>
</dbReference>
<reference evidence="11 12" key="1">
    <citation type="journal article" date="2014" name="Environ. Microbiol.">
        <title>Halorhabdus tiamatea: proteogenomics and glycosidase activity measurements identify the first cultivated euryarchaeon from a deep-sea anoxic brine lake as potential polysaccharide degrader.</title>
        <authorList>
            <person name="Werner J."/>
            <person name="Ferrer M."/>
            <person name="Michel G."/>
            <person name="Mann A.J."/>
            <person name="Huang S."/>
            <person name="Juarez S."/>
            <person name="Ciordia S."/>
            <person name="Albar J.P."/>
            <person name="Alcaide M."/>
            <person name="La Cono V."/>
            <person name="Yakimov M.M."/>
            <person name="Antunes A."/>
            <person name="Taborda M."/>
            <person name="Da Costa M.S."/>
            <person name="Amann R.I."/>
            <person name="Gloeckner F.O."/>
            <person name="Golyshina O.V."/>
            <person name="Golyshin P.N."/>
            <person name="Teeling H."/>
        </authorList>
    </citation>
    <scope>NUCLEOTIDE SEQUENCE [LARGE SCALE GENOMIC DNA]</scope>
    <source>
        <strain evidence="12">SARL4B</strain>
    </source>
</reference>
<proteinExistence type="inferred from homology"/>
<dbReference type="SUPFAM" id="SSF51658">
    <property type="entry name" value="Xylose isomerase-like"/>
    <property type="match status" value="1"/>
</dbReference>
<comment type="similarity">
    <text evidence="6">Belongs to the mannonate dehydratase family.</text>
</comment>
<evidence type="ECO:0000256" key="9">
    <source>
        <dbReference type="ARBA" id="ARBA00023211"/>
    </source>
</evidence>
<dbReference type="HOGENOM" id="CLU_058621_0_0_2"/>
<comment type="function">
    <text evidence="4">Catalyzes the dehydration of D-mannonate.</text>
</comment>
<evidence type="ECO:0000256" key="10">
    <source>
        <dbReference type="ARBA" id="ARBA00023239"/>
    </source>
</evidence>
<evidence type="ECO:0000256" key="2">
    <source>
        <dbReference type="ARBA" id="ARBA00001936"/>
    </source>
</evidence>
<dbReference type="EC" id="4.2.1.8" evidence="7"/>
<dbReference type="KEGG" id="hti:HTIA_1072"/>
<protein>
    <recommendedName>
        <fullName evidence="7">mannonate dehydratase</fullName>
        <ecNumber evidence="7">4.2.1.8</ecNumber>
    </recommendedName>
</protein>
<dbReference type="GO" id="GO:0042840">
    <property type="term" value="P:D-glucuronate catabolic process"/>
    <property type="evidence" value="ECO:0007669"/>
    <property type="project" value="TreeGrafter"/>
</dbReference>
<keyword evidence="10 11" id="KW-0456">Lyase</keyword>
<sequence length="343" mass="38616">MYKTFFYSNVPEKQNDYISKTGPGKCMVDLSLILPPEPDDRWQLAKQMGVRSAVVHPLEIGDDQSEWTYDQLKGMVNWFEDAGISLDVLEGSVPLTDRIRLGQDGRDEDIENFKRFIRDVGAAGIPVVCYDWMAGIRWARTEAHVESRGGSLVTGYDDEKMRGGPKTDYTDVSRDQLWDAIEYFLTEVVPVAEEAGVKLALHPADPPKESVRGVPRLAYSVENYDRILDIVDSEHNGVTFCQGNFSLMDTPVPEAIRHFGDRINFAHFRDVEGTPERFVETWHDDGPTDMQEAMAAFEDVGFDGPMRPDHVPTMAGEDNSNPGYHTKGRLFAIGYMRGLLESV</sequence>
<dbReference type="GO" id="GO:0030145">
    <property type="term" value="F:manganese ion binding"/>
    <property type="evidence" value="ECO:0007669"/>
    <property type="project" value="TreeGrafter"/>
</dbReference>
<dbReference type="GO" id="GO:0008198">
    <property type="term" value="F:ferrous iron binding"/>
    <property type="evidence" value="ECO:0007669"/>
    <property type="project" value="TreeGrafter"/>
</dbReference>
<comment type="cofactor">
    <cofactor evidence="2">
        <name>Mn(2+)</name>
        <dbReference type="ChEBI" id="CHEBI:29035"/>
    </cofactor>
</comment>
<keyword evidence="9" id="KW-0464">Manganese</keyword>